<dbReference type="AlphaFoldDB" id="A0A8T2DKE9"/>
<dbReference type="NCBIfam" id="TIGR01640">
    <property type="entry name" value="F_box_assoc_1"/>
    <property type="match status" value="1"/>
</dbReference>
<gene>
    <name evidence="2" type="ORF">ISN44_As05g030280</name>
</gene>
<proteinExistence type="predicted"/>
<dbReference type="SMART" id="SM00256">
    <property type="entry name" value="FBOX"/>
    <property type="match status" value="1"/>
</dbReference>
<dbReference type="CDD" id="cd22157">
    <property type="entry name" value="F-box_AtFBW1-like"/>
    <property type="match status" value="1"/>
</dbReference>
<dbReference type="InterPro" id="IPR017451">
    <property type="entry name" value="F-box-assoc_interact_dom"/>
</dbReference>
<dbReference type="InterPro" id="IPR050796">
    <property type="entry name" value="SCF_F-box_component"/>
</dbReference>
<dbReference type="PROSITE" id="PS50181">
    <property type="entry name" value="FBOX"/>
    <property type="match status" value="1"/>
</dbReference>
<evidence type="ECO:0000259" key="1">
    <source>
        <dbReference type="PROSITE" id="PS50181"/>
    </source>
</evidence>
<dbReference type="PANTHER" id="PTHR31672:SF10">
    <property type="entry name" value="F-BOX DOMAIN-CONTAINING PROTEIN"/>
    <property type="match status" value="1"/>
</dbReference>
<name>A0A8T2DKE9_ARASU</name>
<comment type="caution">
    <text evidence="2">The sequence shown here is derived from an EMBL/GenBank/DDBJ whole genome shotgun (WGS) entry which is preliminary data.</text>
</comment>
<sequence>MAMSDLPNDLVEEIISRVPVKSIRAVSSTCKNWNTLSNDHSFTRKLFGKTITTKENECLVVMMMDSKVYLMSVNLHRIHKENDDNNTKSSIMHKAKLISLNDDDILNNTYIIFHCNGLLLLLGFTDDGIKLVVTNPHLGQTRWIKPRKANYQFCDKYAIGYEKKKNNSLHTNKMLLFHKESFCFRIYWFEIYNFNSDSWNVFYFTRDWELPYSQGVSLKGNTYWFAREINIRGERIDDPPDFLICFDFTTERFGPRLHLPFHSHSDDTVILSSVREEQLAVLIKRFDLWRMEIWVTTKIEPKEVSWNKLFLAVDMIPLITAFQFCNVSFFIDEKKNVVVVLGKDVLNTRNIANIIGNDGYFKQVDLGESTNKYCYPLVCSYVPSSVQIKQATRVMHHHHSVLRAVVRAVRDSDRERKLNNGREHKISRRTRIHERILFRMLKLDEEAIGIRSRSVPRDRYQQGFASSPCRA</sequence>
<accession>A0A8T2DKE9</accession>
<dbReference type="Proteomes" id="UP000694251">
    <property type="component" value="Chromosome 5"/>
</dbReference>
<dbReference type="Pfam" id="PF07734">
    <property type="entry name" value="FBA_1"/>
    <property type="match status" value="1"/>
</dbReference>
<dbReference type="Pfam" id="PF00646">
    <property type="entry name" value="F-box"/>
    <property type="match status" value="1"/>
</dbReference>
<dbReference type="InterPro" id="IPR001810">
    <property type="entry name" value="F-box_dom"/>
</dbReference>
<protein>
    <submittedName>
        <fullName evidence="2">F-box domain</fullName>
    </submittedName>
</protein>
<organism evidence="2 3">
    <name type="scientific">Arabidopsis suecica</name>
    <name type="common">Swedish thale-cress</name>
    <name type="synonym">Cardaminopsis suecica</name>
    <dbReference type="NCBI Taxonomy" id="45249"/>
    <lineage>
        <taxon>Eukaryota</taxon>
        <taxon>Viridiplantae</taxon>
        <taxon>Streptophyta</taxon>
        <taxon>Embryophyta</taxon>
        <taxon>Tracheophyta</taxon>
        <taxon>Spermatophyta</taxon>
        <taxon>Magnoliopsida</taxon>
        <taxon>eudicotyledons</taxon>
        <taxon>Gunneridae</taxon>
        <taxon>Pentapetalae</taxon>
        <taxon>rosids</taxon>
        <taxon>malvids</taxon>
        <taxon>Brassicales</taxon>
        <taxon>Brassicaceae</taxon>
        <taxon>Camelineae</taxon>
        <taxon>Arabidopsis</taxon>
    </lineage>
</organism>
<dbReference type="EMBL" id="JAEFBJ010000005">
    <property type="protein sequence ID" value="KAG7610912.1"/>
    <property type="molecule type" value="Genomic_DNA"/>
</dbReference>
<evidence type="ECO:0000313" key="2">
    <source>
        <dbReference type="EMBL" id="KAG7610912.1"/>
    </source>
</evidence>
<keyword evidence="3" id="KW-1185">Reference proteome</keyword>
<reference evidence="2 3" key="1">
    <citation type="submission" date="2020-12" db="EMBL/GenBank/DDBJ databases">
        <title>Concerted genomic and epigenomic changes stabilize Arabidopsis allopolyploids.</title>
        <authorList>
            <person name="Chen Z."/>
        </authorList>
    </citation>
    <scope>NUCLEOTIDE SEQUENCE [LARGE SCALE GENOMIC DNA]</scope>
    <source>
        <strain evidence="2">As9502</strain>
        <tissue evidence="2">Leaf</tissue>
    </source>
</reference>
<dbReference type="PANTHER" id="PTHR31672">
    <property type="entry name" value="BNACNNG10540D PROTEIN"/>
    <property type="match status" value="1"/>
</dbReference>
<evidence type="ECO:0000313" key="3">
    <source>
        <dbReference type="Proteomes" id="UP000694251"/>
    </source>
</evidence>
<dbReference type="OrthoDB" id="1110647at2759"/>
<feature type="domain" description="F-box" evidence="1">
    <location>
        <begin position="1"/>
        <end position="46"/>
    </location>
</feature>
<dbReference type="InterPro" id="IPR006527">
    <property type="entry name" value="F-box-assoc_dom_typ1"/>
</dbReference>